<proteinExistence type="predicted"/>
<name>A0A931SCM7_9BACT</name>
<dbReference type="Proteomes" id="UP000724148">
    <property type="component" value="Unassembled WGS sequence"/>
</dbReference>
<dbReference type="InterPro" id="IPR041025">
    <property type="entry name" value="HNH_repeat"/>
</dbReference>
<evidence type="ECO:0000313" key="1">
    <source>
        <dbReference type="EMBL" id="MBI2096901.1"/>
    </source>
</evidence>
<accession>A0A931SCM7</accession>
<sequence>MSKSIKEFYLKNGRIPLKRENLHYHAARLRFGSWNKAILAAGLNPNPVKFANKYLARDGHLCDSMAEKIIDDWFSEKGVKHKRNIKYPGNPKLTVDFVTKHHWIEFFGLFGEIKDYDALVREKQKLARKYKLPLVELYPKDLFPVSRLPEKLLG</sequence>
<organism evidence="1 2">
    <name type="scientific">Candidatus Sungiibacteriota bacterium</name>
    <dbReference type="NCBI Taxonomy" id="2750080"/>
    <lineage>
        <taxon>Bacteria</taxon>
        <taxon>Candidatus Sungiibacteriota</taxon>
    </lineage>
</organism>
<reference evidence="1" key="1">
    <citation type="submission" date="2020-07" db="EMBL/GenBank/DDBJ databases">
        <title>Huge and variable diversity of episymbiotic CPR bacteria and DPANN archaea in groundwater ecosystems.</title>
        <authorList>
            <person name="He C.Y."/>
            <person name="Keren R."/>
            <person name="Whittaker M."/>
            <person name="Farag I.F."/>
            <person name="Doudna J."/>
            <person name="Cate J.H.D."/>
            <person name="Banfield J.F."/>
        </authorList>
    </citation>
    <scope>NUCLEOTIDE SEQUENCE</scope>
    <source>
        <strain evidence="1">NC_groundwater_193_Ag_S-0.1um_51_7</strain>
    </source>
</reference>
<dbReference type="EMBL" id="JACOZA010000051">
    <property type="protein sequence ID" value="MBI2096901.1"/>
    <property type="molecule type" value="Genomic_DNA"/>
</dbReference>
<dbReference type="AlphaFoldDB" id="A0A931SCM7"/>
<comment type="caution">
    <text evidence="1">The sequence shown here is derived from an EMBL/GenBank/DDBJ whole genome shotgun (WGS) entry which is preliminary data.</text>
</comment>
<protein>
    <submittedName>
        <fullName evidence="1">Uncharacterized protein</fullName>
    </submittedName>
</protein>
<gene>
    <name evidence="1" type="ORF">HYT40_01975</name>
</gene>
<evidence type="ECO:0000313" key="2">
    <source>
        <dbReference type="Proteomes" id="UP000724148"/>
    </source>
</evidence>
<dbReference type="Pfam" id="PF18780">
    <property type="entry name" value="HNH_repeat"/>
    <property type="match status" value="1"/>
</dbReference>